<feature type="domain" description="Pectinesterase catalytic" evidence="25">
    <location>
        <begin position="54"/>
        <end position="317"/>
    </location>
</feature>
<dbReference type="PANTHER" id="PTHR31884">
    <property type="entry name" value="POLYGALACTURONASE"/>
    <property type="match status" value="1"/>
</dbReference>
<evidence type="ECO:0000256" key="13">
    <source>
        <dbReference type="ARBA" id="ARBA00023157"/>
    </source>
</evidence>
<evidence type="ECO:0000256" key="7">
    <source>
        <dbReference type="ARBA" id="ARBA00022525"/>
    </source>
</evidence>
<protein>
    <recommendedName>
        <fullName evidence="20">Pectinase</fullName>
        <ecNumber evidence="6">3.1.1.11</ecNumber>
        <ecNumber evidence="5">3.2.1.15</ecNumber>
    </recommendedName>
</protein>
<evidence type="ECO:0000256" key="22">
    <source>
        <dbReference type="PROSITE-ProRule" id="PRU10052"/>
    </source>
</evidence>
<organism evidence="26 27">
    <name type="scientific">Staphylotrichum tortipilum</name>
    <dbReference type="NCBI Taxonomy" id="2831512"/>
    <lineage>
        <taxon>Eukaryota</taxon>
        <taxon>Fungi</taxon>
        <taxon>Dikarya</taxon>
        <taxon>Ascomycota</taxon>
        <taxon>Pezizomycotina</taxon>
        <taxon>Sordariomycetes</taxon>
        <taxon>Sordariomycetidae</taxon>
        <taxon>Sordariales</taxon>
        <taxon>Chaetomiaceae</taxon>
        <taxon>Staphylotrichum</taxon>
    </lineage>
</organism>
<comment type="function">
    <text evidence="18">Involved in maceration and soft-rotting of plant tissue. Hydrolyzes the 1,4-alpha glycosidic bonds of de-esterified pectate in the smooth region of the plant cell wall.</text>
</comment>
<keyword evidence="16" id="KW-0961">Cell wall biogenesis/degradation</keyword>
<proteinExistence type="inferred from homology"/>
<dbReference type="InterPro" id="IPR000743">
    <property type="entry name" value="Glyco_hydro_28"/>
</dbReference>
<keyword evidence="8 24" id="KW-0732">Signal</keyword>
<keyword evidence="27" id="KW-1185">Reference proteome</keyword>
<feature type="active site" evidence="22">
    <location>
        <position position="626"/>
    </location>
</feature>
<dbReference type="PROSITE" id="PS00503">
    <property type="entry name" value="PECTINESTERASE_2"/>
    <property type="match status" value="1"/>
</dbReference>
<evidence type="ECO:0000256" key="11">
    <source>
        <dbReference type="ARBA" id="ARBA00023085"/>
    </source>
</evidence>
<feature type="chain" id="PRO_5042872844" description="Pectinase" evidence="24">
    <location>
        <begin position="19"/>
        <end position="765"/>
    </location>
</feature>
<dbReference type="PROSITE" id="PS51257">
    <property type="entry name" value="PROKAR_LIPOPROTEIN"/>
    <property type="match status" value="1"/>
</dbReference>
<dbReference type="EC" id="3.2.1.15" evidence="5"/>
<dbReference type="PROSITE" id="PS00502">
    <property type="entry name" value="POLYGALACTURONASE"/>
    <property type="match status" value="1"/>
</dbReference>
<evidence type="ECO:0000256" key="24">
    <source>
        <dbReference type="SAM" id="SignalP"/>
    </source>
</evidence>
<evidence type="ECO:0000256" key="23">
    <source>
        <dbReference type="SAM" id="MobiDB-lite"/>
    </source>
</evidence>
<evidence type="ECO:0000256" key="6">
    <source>
        <dbReference type="ARBA" id="ARBA00013229"/>
    </source>
</evidence>
<dbReference type="InterPro" id="IPR050434">
    <property type="entry name" value="Glycosyl_hydrlase_28"/>
</dbReference>
<keyword evidence="9" id="KW-0677">Repeat</keyword>
<keyword evidence="14" id="KW-0325">Glycoprotein</keyword>
<dbReference type="Proteomes" id="UP001303889">
    <property type="component" value="Unassembled WGS sequence"/>
</dbReference>
<dbReference type="InterPro" id="IPR033131">
    <property type="entry name" value="Pectinesterase_Asp_AS"/>
</dbReference>
<evidence type="ECO:0000313" key="26">
    <source>
        <dbReference type="EMBL" id="KAK3906165.1"/>
    </source>
</evidence>
<dbReference type="Pfam" id="PF01095">
    <property type="entry name" value="Pectinesterase"/>
    <property type="match status" value="1"/>
</dbReference>
<feature type="region of interest" description="Disordered" evidence="23">
    <location>
        <begin position="384"/>
        <end position="419"/>
    </location>
</feature>
<evidence type="ECO:0000256" key="12">
    <source>
        <dbReference type="ARBA" id="ARBA00023145"/>
    </source>
</evidence>
<dbReference type="FunFam" id="2.160.20.10:FF:000014">
    <property type="entry name" value="Pectinesterase"/>
    <property type="match status" value="1"/>
</dbReference>
<evidence type="ECO:0000256" key="15">
    <source>
        <dbReference type="ARBA" id="ARBA00023295"/>
    </source>
</evidence>
<evidence type="ECO:0000256" key="4">
    <source>
        <dbReference type="ARBA" id="ARBA00008891"/>
    </source>
</evidence>
<evidence type="ECO:0000256" key="21">
    <source>
        <dbReference type="PROSITE-ProRule" id="PRU10040"/>
    </source>
</evidence>
<feature type="active site" evidence="21">
    <location>
        <position position="203"/>
    </location>
</feature>
<dbReference type="SMART" id="SM00710">
    <property type="entry name" value="PbH1"/>
    <property type="match status" value="5"/>
</dbReference>
<evidence type="ECO:0000313" key="27">
    <source>
        <dbReference type="Proteomes" id="UP001303889"/>
    </source>
</evidence>
<evidence type="ECO:0000256" key="8">
    <source>
        <dbReference type="ARBA" id="ARBA00022729"/>
    </source>
</evidence>
<evidence type="ECO:0000256" key="5">
    <source>
        <dbReference type="ARBA" id="ARBA00012736"/>
    </source>
</evidence>
<dbReference type="GO" id="GO:0004650">
    <property type="term" value="F:polygalacturonase activity"/>
    <property type="evidence" value="ECO:0007669"/>
    <property type="project" value="UniProtKB-EC"/>
</dbReference>
<dbReference type="EC" id="3.1.1.11" evidence="6"/>
<gene>
    <name evidence="26" type="ORF">C8A05DRAFT_29950</name>
</gene>
<evidence type="ECO:0000256" key="10">
    <source>
        <dbReference type="ARBA" id="ARBA00022801"/>
    </source>
</evidence>
<dbReference type="EMBL" id="MU855334">
    <property type="protein sequence ID" value="KAK3906165.1"/>
    <property type="molecule type" value="Genomic_DNA"/>
</dbReference>
<keyword evidence="13" id="KW-1015">Disulfide bond</keyword>
<keyword evidence="12" id="KW-0865">Zymogen</keyword>
<dbReference type="AlphaFoldDB" id="A0AAN6MT51"/>
<dbReference type="InterPro" id="IPR012334">
    <property type="entry name" value="Pectin_lyas_fold"/>
</dbReference>
<evidence type="ECO:0000256" key="14">
    <source>
        <dbReference type="ARBA" id="ARBA00023180"/>
    </source>
</evidence>
<dbReference type="Pfam" id="PF00295">
    <property type="entry name" value="Glyco_hydro_28"/>
    <property type="match status" value="1"/>
</dbReference>
<dbReference type="FunFam" id="2.160.20.10:FF:000002">
    <property type="entry name" value="Endopolygalacturonase D"/>
    <property type="match status" value="1"/>
</dbReference>
<evidence type="ECO:0000256" key="19">
    <source>
        <dbReference type="ARBA" id="ARBA00047928"/>
    </source>
</evidence>
<dbReference type="InterPro" id="IPR006626">
    <property type="entry name" value="PbH1"/>
</dbReference>
<evidence type="ECO:0000256" key="20">
    <source>
        <dbReference type="ARBA" id="ARBA00083621"/>
    </source>
</evidence>
<accession>A0AAN6MT51</accession>
<reference evidence="26" key="2">
    <citation type="submission" date="2023-05" db="EMBL/GenBank/DDBJ databases">
        <authorList>
            <consortium name="Lawrence Berkeley National Laboratory"/>
            <person name="Steindorff A."/>
            <person name="Hensen N."/>
            <person name="Bonometti L."/>
            <person name="Westerberg I."/>
            <person name="Brannstrom I.O."/>
            <person name="Guillou S."/>
            <person name="Cros-Aarteil S."/>
            <person name="Calhoun S."/>
            <person name="Haridas S."/>
            <person name="Kuo A."/>
            <person name="Mondo S."/>
            <person name="Pangilinan J."/>
            <person name="Riley R."/>
            <person name="Labutti K."/>
            <person name="Andreopoulos B."/>
            <person name="Lipzen A."/>
            <person name="Chen C."/>
            <person name="Yanf M."/>
            <person name="Daum C."/>
            <person name="Ng V."/>
            <person name="Clum A."/>
            <person name="Ohm R."/>
            <person name="Martin F."/>
            <person name="Silar P."/>
            <person name="Natvig D."/>
            <person name="Lalanne C."/>
            <person name="Gautier V."/>
            <person name="Ament-Velasquez S.L."/>
            <person name="Kruys A."/>
            <person name="Hutchinson M.I."/>
            <person name="Powell A.J."/>
            <person name="Barry K."/>
            <person name="Miller A.N."/>
            <person name="Grigoriev I.V."/>
            <person name="Debuchy R."/>
            <person name="Gladieux P."/>
            <person name="Thoren M.H."/>
            <person name="Johannesson H."/>
        </authorList>
    </citation>
    <scope>NUCLEOTIDE SEQUENCE</scope>
    <source>
        <strain evidence="26">CBS 103.79</strain>
    </source>
</reference>
<dbReference type="GO" id="GO:0005576">
    <property type="term" value="C:extracellular region"/>
    <property type="evidence" value="ECO:0007669"/>
    <property type="project" value="UniProtKB-SubCell"/>
</dbReference>
<dbReference type="SUPFAM" id="SSF51126">
    <property type="entry name" value="Pectin lyase-like"/>
    <property type="match status" value="2"/>
</dbReference>
<comment type="catalytic activity">
    <reaction evidence="19">
        <text>[(1-&gt;4)-alpha-D-galacturonosyl methyl ester](n) + n H2O = [(1-&gt;4)-alpha-D-galacturonosyl](n) + n methanol + n H(+)</text>
        <dbReference type="Rhea" id="RHEA:22380"/>
        <dbReference type="Rhea" id="RHEA-COMP:14570"/>
        <dbReference type="Rhea" id="RHEA-COMP:14573"/>
        <dbReference type="ChEBI" id="CHEBI:15377"/>
        <dbReference type="ChEBI" id="CHEBI:15378"/>
        <dbReference type="ChEBI" id="CHEBI:17790"/>
        <dbReference type="ChEBI" id="CHEBI:140522"/>
        <dbReference type="ChEBI" id="CHEBI:140523"/>
        <dbReference type="EC" id="3.1.1.11"/>
    </reaction>
</comment>
<evidence type="ECO:0000256" key="17">
    <source>
        <dbReference type="ARBA" id="ARBA00034074"/>
    </source>
</evidence>
<dbReference type="GO" id="GO:0045490">
    <property type="term" value="P:pectin catabolic process"/>
    <property type="evidence" value="ECO:0007669"/>
    <property type="project" value="TreeGrafter"/>
</dbReference>
<dbReference type="PANTHER" id="PTHR31884:SF9">
    <property type="entry name" value="ENDOPOLYGALACTURONASE D-RELATED"/>
    <property type="match status" value="1"/>
</dbReference>
<comment type="pathway">
    <text evidence="2">Glycan metabolism; pectin degradation; 2-dehydro-3-deoxy-D-gluconate from pectin: step 1/5.</text>
</comment>
<evidence type="ECO:0000259" key="25">
    <source>
        <dbReference type="Pfam" id="PF01095"/>
    </source>
</evidence>
<dbReference type="InterPro" id="IPR011050">
    <property type="entry name" value="Pectin_lyase_fold/virulence"/>
</dbReference>
<comment type="subcellular location">
    <subcellularLocation>
        <location evidence="1">Secreted</location>
    </subcellularLocation>
</comment>
<keyword evidence="10 26" id="KW-0378">Hydrolase</keyword>
<comment type="similarity">
    <text evidence="4">Belongs to the pectinesterase family.</text>
</comment>
<keyword evidence="15" id="KW-0326">Glycosidase</keyword>
<dbReference type="Gene3D" id="2.160.20.10">
    <property type="entry name" value="Single-stranded right-handed beta-helix, Pectin lyase-like"/>
    <property type="match status" value="2"/>
</dbReference>
<dbReference type="InterPro" id="IPR000070">
    <property type="entry name" value="Pectinesterase_cat"/>
</dbReference>
<keyword evidence="11" id="KW-0063">Aspartyl esterase</keyword>
<name>A0AAN6MT51_9PEZI</name>
<evidence type="ECO:0000256" key="16">
    <source>
        <dbReference type="ARBA" id="ARBA00023316"/>
    </source>
</evidence>
<keyword evidence="7" id="KW-0964">Secreted</keyword>
<reference evidence="26" key="1">
    <citation type="journal article" date="2023" name="Mol. Phylogenet. Evol.">
        <title>Genome-scale phylogeny and comparative genomics of the fungal order Sordariales.</title>
        <authorList>
            <person name="Hensen N."/>
            <person name="Bonometti L."/>
            <person name="Westerberg I."/>
            <person name="Brannstrom I.O."/>
            <person name="Guillou S."/>
            <person name="Cros-Aarteil S."/>
            <person name="Calhoun S."/>
            <person name="Haridas S."/>
            <person name="Kuo A."/>
            <person name="Mondo S."/>
            <person name="Pangilinan J."/>
            <person name="Riley R."/>
            <person name="LaButti K."/>
            <person name="Andreopoulos B."/>
            <person name="Lipzen A."/>
            <person name="Chen C."/>
            <person name="Yan M."/>
            <person name="Daum C."/>
            <person name="Ng V."/>
            <person name="Clum A."/>
            <person name="Steindorff A."/>
            <person name="Ohm R.A."/>
            <person name="Martin F."/>
            <person name="Silar P."/>
            <person name="Natvig D.O."/>
            <person name="Lalanne C."/>
            <person name="Gautier V."/>
            <person name="Ament-Velasquez S.L."/>
            <person name="Kruys A."/>
            <person name="Hutchinson M.I."/>
            <person name="Powell A.J."/>
            <person name="Barry K."/>
            <person name="Miller A.N."/>
            <person name="Grigoriev I.V."/>
            <person name="Debuchy R."/>
            <person name="Gladieux P."/>
            <person name="Hiltunen Thoren M."/>
            <person name="Johannesson H."/>
        </authorList>
    </citation>
    <scope>NUCLEOTIDE SEQUENCE</scope>
    <source>
        <strain evidence="26">CBS 103.79</strain>
    </source>
</reference>
<evidence type="ECO:0000256" key="2">
    <source>
        <dbReference type="ARBA" id="ARBA00005184"/>
    </source>
</evidence>
<comment type="similarity">
    <text evidence="3">Belongs to the glycosyl hydrolase 28 family.</text>
</comment>
<feature type="signal peptide" evidence="24">
    <location>
        <begin position="1"/>
        <end position="18"/>
    </location>
</feature>
<evidence type="ECO:0000256" key="1">
    <source>
        <dbReference type="ARBA" id="ARBA00004613"/>
    </source>
</evidence>
<evidence type="ECO:0000256" key="18">
    <source>
        <dbReference type="ARBA" id="ARBA00037707"/>
    </source>
</evidence>
<evidence type="ECO:0000256" key="3">
    <source>
        <dbReference type="ARBA" id="ARBA00008834"/>
    </source>
</evidence>
<evidence type="ECO:0000256" key="9">
    <source>
        <dbReference type="ARBA" id="ARBA00022737"/>
    </source>
</evidence>
<dbReference type="GO" id="GO:0042545">
    <property type="term" value="P:cell wall modification"/>
    <property type="evidence" value="ECO:0007669"/>
    <property type="project" value="InterPro"/>
</dbReference>
<comment type="caution">
    <text evidence="26">The sequence shown here is derived from an EMBL/GenBank/DDBJ whole genome shotgun (WGS) entry which is preliminary data.</text>
</comment>
<sequence>MLGSLRLALVAFAAASLASSCTPRATKTCSGPWARASPAKGAVVVDNSASPYPGSHSTVQGGVDELSKTATAPQTLFIFPGTYVEQVYIPHLASNLTVQGYTCDARGYEDNKATITYNLALINTTSDDKTATLRQWNPSTKVYNLNVVNTFGHIPQNGQNLAVSAATTNQGYYGCQLIGYQDTLLAETGRQLYAKTLIVGAVDFIFGQTALAWLEGVDIRTIATGSITASGRSSETNPSWYVISRSNVSGINDTIAAGTNYLGRPWRSFARVVFQQTYLGKIIAPAGWRQWSATTANTENVTFAEYENYGPGSAQSEGPRANFSTQLAAPISIKSILGNDFKDEWWVDTSYLDPSDLKDHGSQTRSSSTLTSASTVISRSSSTAPSITTATSSSISTVSSSTKTTGVTSSPSSSASGSPCVCTAYSEISAAVASCTDIVLSNIAAPDGAAIDLSKLKAGTTVTFDGRTTFGFTNSSTFNPMTISGQSITVTANPGAIIDGNGQVYWDGLGSNGGVPKPDHFIVVKRVTGNSVIKNLYIQNWPVHLFTISSCSDVIFEDLILNNTAGDAPNSASKGKAAAHNSDGFDVSSSSNIVIRRSRVINQDDCVAITSGNNMTVSDMECYGGHGLSIGSVGLKSNNNVTNILFTNSSVLASENGCRIKTNFNATGFVANITYSNIALQGITAYGIDVQQDYLNGGPTGNPSNGVLIQHLLFQNVTGTATAKARDYYVLCGEGSCNGLEFVDVNITGGGVKSACNYPASGCPS</sequence>
<dbReference type="GO" id="GO:0030599">
    <property type="term" value="F:pectinesterase activity"/>
    <property type="evidence" value="ECO:0007669"/>
    <property type="project" value="UniProtKB-EC"/>
</dbReference>
<comment type="catalytic activity">
    <reaction evidence="17">
        <text>(1,4-alpha-D-galacturonosyl)n+m + H2O = (1,4-alpha-D-galacturonosyl)n + (1,4-alpha-D-galacturonosyl)m.</text>
        <dbReference type="EC" id="3.2.1.15"/>
    </reaction>
</comment>